<evidence type="ECO:0000313" key="3">
    <source>
        <dbReference type="EMBL" id="KAK5642664.1"/>
    </source>
</evidence>
<dbReference type="InterPro" id="IPR002347">
    <property type="entry name" value="SDR_fam"/>
</dbReference>
<dbReference type="SUPFAM" id="SSF51735">
    <property type="entry name" value="NAD(P)-binding Rossmann-fold domains"/>
    <property type="match status" value="1"/>
</dbReference>
<organism evidence="3 4">
    <name type="scientific">Pyrocoelia pectoralis</name>
    <dbReference type="NCBI Taxonomy" id="417401"/>
    <lineage>
        <taxon>Eukaryota</taxon>
        <taxon>Metazoa</taxon>
        <taxon>Ecdysozoa</taxon>
        <taxon>Arthropoda</taxon>
        <taxon>Hexapoda</taxon>
        <taxon>Insecta</taxon>
        <taxon>Pterygota</taxon>
        <taxon>Neoptera</taxon>
        <taxon>Endopterygota</taxon>
        <taxon>Coleoptera</taxon>
        <taxon>Polyphaga</taxon>
        <taxon>Elateriformia</taxon>
        <taxon>Elateroidea</taxon>
        <taxon>Lampyridae</taxon>
        <taxon>Lampyrinae</taxon>
        <taxon>Pyrocoelia</taxon>
    </lineage>
</organism>
<dbReference type="InterPro" id="IPR036291">
    <property type="entry name" value="NAD(P)-bd_dom_sf"/>
</dbReference>
<dbReference type="Gene3D" id="3.40.50.720">
    <property type="entry name" value="NAD(P)-binding Rossmann-like Domain"/>
    <property type="match status" value="1"/>
</dbReference>
<protein>
    <submittedName>
        <fullName evidence="3">Uncharacterized protein</fullName>
    </submittedName>
</protein>
<proteinExistence type="predicted"/>
<feature type="transmembrane region" description="Helical" evidence="2">
    <location>
        <begin position="284"/>
        <end position="308"/>
    </location>
</feature>
<comment type="caution">
    <text evidence="3">The sequence shown here is derived from an EMBL/GenBank/DDBJ whole genome shotgun (WGS) entry which is preliminary data.</text>
</comment>
<name>A0AAN7VFX9_9COLE</name>
<evidence type="ECO:0000256" key="2">
    <source>
        <dbReference type="SAM" id="Phobius"/>
    </source>
</evidence>
<evidence type="ECO:0000256" key="1">
    <source>
        <dbReference type="ARBA" id="ARBA00023002"/>
    </source>
</evidence>
<dbReference type="PROSITE" id="PS00061">
    <property type="entry name" value="ADH_SHORT"/>
    <property type="match status" value="1"/>
</dbReference>
<gene>
    <name evidence="3" type="ORF">RI129_008831</name>
</gene>
<dbReference type="PANTHER" id="PTHR44269">
    <property type="entry name" value="DEHYDROGENASE/REDUCTASE SDR FAMILY MEMBER 7-RELATED"/>
    <property type="match status" value="1"/>
</dbReference>
<keyword evidence="1" id="KW-0560">Oxidoreductase</keyword>
<keyword evidence="2" id="KW-0472">Membrane</keyword>
<dbReference type="GO" id="GO:0016491">
    <property type="term" value="F:oxidoreductase activity"/>
    <property type="evidence" value="ECO:0007669"/>
    <property type="project" value="UniProtKB-KW"/>
</dbReference>
<keyword evidence="2" id="KW-1133">Transmembrane helix</keyword>
<dbReference type="Proteomes" id="UP001329430">
    <property type="component" value="Chromosome 6"/>
</dbReference>
<dbReference type="AlphaFoldDB" id="A0AAN7VFX9"/>
<dbReference type="PANTHER" id="PTHR44269:SF1">
    <property type="entry name" value="DEHYDROGENASE_REDUCTASE SDR FAMILY MEMBER 7"/>
    <property type="match status" value="1"/>
</dbReference>
<keyword evidence="4" id="KW-1185">Reference proteome</keyword>
<accession>A0AAN7VFX9</accession>
<reference evidence="3 4" key="1">
    <citation type="journal article" date="2024" name="Insects">
        <title>An Improved Chromosome-Level Genome Assembly of the Firefly Pyrocoelia pectoralis.</title>
        <authorList>
            <person name="Fu X."/>
            <person name="Meyer-Rochow V.B."/>
            <person name="Ballantyne L."/>
            <person name="Zhu X."/>
        </authorList>
    </citation>
    <scope>NUCLEOTIDE SEQUENCE [LARGE SCALE GENOMIC DNA]</scope>
    <source>
        <strain evidence="3">XCY_ONT2</strain>
    </source>
</reference>
<sequence length="334" mass="37251">MLTAIICVAIVSYCLFYIIILCCIDCDVQLAFYEKFGKSIDHLKGKVVFITGASSGIGKHVALALSKYGVKMVLAARRRDCLEEIKFQCIANSGGKLTTNDVLVLQMDMLDINSHQKYFDTALSHFGQIDILLNNAGRSQRAFWESIHLSVDKELFELNVFSVINLTRVALNYFNSRGHGHVAVTSSLAGVFGIPYSGSYTGAKHAIHGYFNSLRIEKLHTNLKLAVTLLCPGPTYTEFLQHSFTASPGEQYGISASPTDSRLTGERCGYLCAVALANETKESWMGIFPVMIFSYFCVYFPLLTNWLIRILGPRKFFKSRDGKEDIVTETKKEN</sequence>
<dbReference type="InterPro" id="IPR053011">
    <property type="entry name" value="SDR_family_member_7"/>
</dbReference>
<dbReference type="InterPro" id="IPR020904">
    <property type="entry name" value="Sc_DH/Rdtase_CS"/>
</dbReference>
<dbReference type="EMBL" id="JAVRBK010000006">
    <property type="protein sequence ID" value="KAK5642664.1"/>
    <property type="molecule type" value="Genomic_DNA"/>
</dbReference>
<keyword evidence="2" id="KW-0812">Transmembrane</keyword>
<evidence type="ECO:0000313" key="4">
    <source>
        <dbReference type="Proteomes" id="UP001329430"/>
    </source>
</evidence>
<dbReference type="PRINTS" id="PR00081">
    <property type="entry name" value="GDHRDH"/>
</dbReference>
<dbReference type="Pfam" id="PF00106">
    <property type="entry name" value="adh_short"/>
    <property type="match status" value="1"/>
</dbReference>